<evidence type="ECO:0000313" key="1">
    <source>
        <dbReference type="EMBL" id="GAA5052398.1"/>
    </source>
</evidence>
<dbReference type="EMBL" id="BAABKX010000012">
    <property type="protein sequence ID" value="GAA5052398.1"/>
    <property type="molecule type" value="Genomic_DNA"/>
</dbReference>
<organism evidence="1 2">
    <name type="scientific">Haladaptatus pallidirubidus</name>
    <dbReference type="NCBI Taxonomy" id="1008152"/>
    <lineage>
        <taxon>Archaea</taxon>
        <taxon>Methanobacteriati</taxon>
        <taxon>Methanobacteriota</taxon>
        <taxon>Stenosarchaea group</taxon>
        <taxon>Halobacteria</taxon>
        <taxon>Halobacteriales</taxon>
        <taxon>Haladaptataceae</taxon>
        <taxon>Haladaptatus</taxon>
    </lineage>
</organism>
<dbReference type="Proteomes" id="UP001501729">
    <property type="component" value="Unassembled WGS sequence"/>
</dbReference>
<dbReference type="InterPro" id="IPR019587">
    <property type="entry name" value="Polyketide_cyclase/dehydratase"/>
</dbReference>
<gene>
    <name evidence="1" type="ORF">GCM10025751_28550</name>
</gene>
<proteinExistence type="predicted"/>
<dbReference type="PANTHER" id="PTHR36166">
    <property type="entry name" value="CHROMOSOME 9, WHOLE GENOME SHOTGUN SEQUENCE"/>
    <property type="match status" value="1"/>
</dbReference>
<sequence>MTYTKTIRTEIEIDASPATVWKILTNLDSYQEWNPHITEASGDLKEQATIEIHVQGTESSSRMVTMTVTVTDIEPRRTLRWVGSLYFSWIFEGRHTFHLEPLDDDCTRFINHERRSGILAPLVTDDNSWRAYEEMNRALAERAEKHASTDHDSTP</sequence>
<evidence type="ECO:0008006" key="3">
    <source>
        <dbReference type="Google" id="ProtNLM"/>
    </source>
</evidence>
<dbReference type="RefSeq" id="WP_227773358.1">
    <property type="nucleotide sequence ID" value="NZ_BAABKX010000012.1"/>
</dbReference>
<accession>A0AAV3UIW2</accession>
<dbReference type="Pfam" id="PF10604">
    <property type="entry name" value="Polyketide_cyc2"/>
    <property type="match status" value="1"/>
</dbReference>
<dbReference type="PANTHER" id="PTHR36166:SF1">
    <property type="entry name" value="SRPBCC DOMAIN-CONTAINING PROTEIN"/>
    <property type="match status" value="1"/>
</dbReference>
<protein>
    <recommendedName>
        <fullName evidence="3">Polyketide cyclase / dehydrase and lipid transport</fullName>
    </recommendedName>
</protein>
<name>A0AAV3UIW2_9EURY</name>
<dbReference type="SUPFAM" id="SSF55961">
    <property type="entry name" value="Bet v1-like"/>
    <property type="match status" value="1"/>
</dbReference>
<evidence type="ECO:0000313" key="2">
    <source>
        <dbReference type="Proteomes" id="UP001501729"/>
    </source>
</evidence>
<comment type="caution">
    <text evidence="1">The sequence shown here is derived from an EMBL/GenBank/DDBJ whole genome shotgun (WGS) entry which is preliminary data.</text>
</comment>
<dbReference type="AlphaFoldDB" id="A0AAV3UIW2"/>
<dbReference type="GeneID" id="68613544"/>
<dbReference type="CDD" id="cd07822">
    <property type="entry name" value="SRPBCC_4"/>
    <property type="match status" value="1"/>
</dbReference>
<dbReference type="InterPro" id="IPR023393">
    <property type="entry name" value="START-like_dom_sf"/>
</dbReference>
<reference evidence="1 2" key="1">
    <citation type="journal article" date="2019" name="Int. J. Syst. Evol. Microbiol.">
        <title>The Global Catalogue of Microorganisms (GCM) 10K type strain sequencing project: providing services to taxonomists for standard genome sequencing and annotation.</title>
        <authorList>
            <consortium name="The Broad Institute Genomics Platform"/>
            <consortium name="The Broad Institute Genome Sequencing Center for Infectious Disease"/>
            <person name="Wu L."/>
            <person name="Ma J."/>
        </authorList>
    </citation>
    <scope>NUCLEOTIDE SEQUENCE [LARGE SCALE GENOMIC DNA]</scope>
    <source>
        <strain evidence="1 2">JCM 17504</strain>
    </source>
</reference>
<keyword evidence="2" id="KW-1185">Reference proteome</keyword>
<dbReference type="Gene3D" id="3.30.530.20">
    <property type="match status" value="1"/>
</dbReference>